<name>A0A426V2P7_9BURK</name>
<comment type="caution">
    <text evidence="2">The sequence shown here is derived from an EMBL/GenBank/DDBJ whole genome shotgun (WGS) entry which is preliminary data.</text>
</comment>
<dbReference type="SUPFAM" id="SSF47240">
    <property type="entry name" value="Ferritin-like"/>
    <property type="match status" value="1"/>
</dbReference>
<feature type="compositionally biased region" description="Polar residues" evidence="1">
    <location>
        <begin position="47"/>
        <end position="65"/>
    </location>
</feature>
<sequence length="354" mass="40590">MLVDPPGNVVGCCHVLWTRPDATLTRSLPPCRPGCLTGALLAPKMEPNQSGAPRGQSQETDMSQQALHNAKELVAREKLDFGLDGELPRWWYENNPYKSRLIDALQAAFPDGERYFISCVRNFREQTTDPKLLAEIKTFIRQEGQHGIVHSKYNQRLREQGMDIDAIVDFINANNELHTKRFSKEYNLALTAAFEHFTAMLAEIFFVEKRTMANADPKLRAMMAWHAVEEMEHKAVAYDVMQQVAKVGYFKRCLAMAHVTLFLSYLTIRFTNRLLKNDGFSFGKRMWMMAKCRWWLFGYKGIISSHLGSLLAYFKPGFHPWQQEAIHNYDAWVEAYERTGDPMVAGAALYQAAH</sequence>
<dbReference type="PANTHER" id="PTHR39456">
    <property type="entry name" value="METAL-DEPENDENT HYDROLASE"/>
    <property type="match status" value="1"/>
</dbReference>
<dbReference type="PANTHER" id="PTHR39456:SF1">
    <property type="entry name" value="METAL-DEPENDENT HYDROLASE"/>
    <property type="match status" value="1"/>
</dbReference>
<dbReference type="AlphaFoldDB" id="A0A426V2P7"/>
<proteinExistence type="predicted"/>
<feature type="region of interest" description="Disordered" evidence="1">
    <location>
        <begin position="43"/>
        <end position="65"/>
    </location>
</feature>
<reference evidence="2 3" key="1">
    <citation type="submission" date="2018-12" db="EMBL/GenBank/DDBJ databases">
        <title>The whole draft genome of Aquabacterium sp. SJQ9.</title>
        <authorList>
            <person name="Sun L."/>
            <person name="Gao X."/>
            <person name="Chen W."/>
            <person name="Huang K."/>
        </authorList>
    </citation>
    <scope>NUCLEOTIDE SEQUENCE [LARGE SCALE GENOMIC DNA]</scope>
    <source>
        <strain evidence="2 3">SJQ9</strain>
    </source>
</reference>
<gene>
    <name evidence="2" type="ORF">EIP75_21930</name>
</gene>
<keyword evidence="3" id="KW-1185">Reference proteome</keyword>
<evidence type="ECO:0000313" key="2">
    <source>
        <dbReference type="EMBL" id="RRS01132.1"/>
    </source>
</evidence>
<keyword evidence="2" id="KW-0378">Hydrolase</keyword>
<evidence type="ECO:0000313" key="3">
    <source>
        <dbReference type="Proteomes" id="UP000269265"/>
    </source>
</evidence>
<organism evidence="2 3">
    <name type="scientific">Aquabacterium soli</name>
    <dbReference type="NCBI Taxonomy" id="2493092"/>
    <lineage>
        <taxon>Bacteria</taxon>
        <taxon>Pseudomonadati</taxon>
        <taxon>Pseudomonadota</taxon>
        <taxon>Betaproteobacteria</taxon>
        <taxon>Burkholderiales</taxon>
        <taxon>Aquabacterium</taxon>
    </lineage>
</organism>
<accession>A0A426V2P7</accession>
<dbReference type="EMBL" id="RSED01000027">
    <property type="protein sequence ID" value="RRS01132.1"/>
    <property type="molecule type" value="Genomic_DNA"/>
</dbReference>
<dbReference type="Pfam" id="PF10118">
    <property type="entry name" value="Metal_hydrol"/>
    <property type="match status" value="1"/>
</dbReference>
<dbReference type="InterPro" id="IPR009078">
    <property type="entry name" value="Ferritin-like_SF"/>
</dbReference>
<dbReference type="Proteomes" id="UP000269265">
    <property type="component" value="Unassembled WGS sequence"/>
</dbReference>
<protein>
    <submittedName>
        <fullName evidence="2">Metal-dependent hydrolase</fullName>
    </submittedName>
</protein>
<evidence type="ECO:0000256" key="1">
    <source>
        <dbReference type="SAM" id="MobiDB-lite"/>
    </source>
</evidence>
<dbReference type="InterPro" id="IPR016516">
    <property type="entry name" value="UCP07580"/>
</dbReference>
<dbReference type="GO" id="GO:0016787">
    <property type="term" value="F:hydrolase activity"/>
    <property type="evidence" value="ECO:0007669"/>
    <property type="project" value="UniProtKB-KW"/>
</dbReference>